<dbReference type="Proteomes" id="UP000285517">
    <property type="component" value="Chromosome"/>
</dbReference>
<dbReference type="KEGG" id="aev:EI546_02165"/>
<feature type="transmembrane region" description="Helical" evidence="1">
    <location>
        <begin position="7"/>
        <end position="26"/>
    </location>
</feature>
<feature type="transmembrane region" description="Helical" evidence="1">
    <location>
        <begin position="32"/>
        <end position="50"/>
    </location>
</feature>
<feature type="transmembrane region" description="Helical" evidence="1">
    <location>
        <begin position="84"/>
        <end position="104"/>
    </location>
</feature>
<keyword evidence="1" id="KW-1133">Transmembrane helix</keyword>
<dbReference type="EMBL" id="CP034951">
    <property type="protein sequence ID" value="QAA80606.1"/>
    <property type="molecule type" value="Genomic_DNA"/>
</dbReference>
<reference evidence="2 3" key="1">
    <citation type="submission" date="2019-01" db="EMBL/GenBank/DDBJ databases">
        <title>Complete genome sequencing of Aequorivita sp. H23M31.</title>
        <authorList>
            <person name="Bae J.-W."/>
        </authorList>
    </citation>
    <scope>NUCLEOTIDE SEQUENCE [LARGE SCALE GENOMIC DNA]</scope>
    <source>
        <strain evidence="2 3">H23M31</strain>
    </source>
</reference>
<organism evidence="2 3">
    <name type="scientific">Aequorivita ciconiae</name>
    <dbReference type="NCBI Taxonomy" id="2494375"/>
    <lineage>
        <taxon>Bacteria</taxon>
        <taxon>Pseudomonadati</taxon>
        <taxon>Bacteroidota</taxon>
        <taxon>Flavobacteriia</taxon>
        <taxon>Flavobacteriales</taxon>
        <taxon>Flavobacteriaceae</taxon>
        <taxon>Aequorivita</taxon>
    </lineage>
</organism>
<keyword evidence="1" id="KW-0472">Membrane</keyword>
<sequence>MKTKNRLMKGAFAINGLLFLIGGITQLKMGDYLLAAILLLAFLLNLSRMFKLKERRELENMNYSIMVMNVIICISAGMENSDSYFHYGWYLMAIFSAVVIVIDYNRKGKLI</sequence>
<keyword evidence="3" id="KW-1185">Reference proteome</keyword>
<evidence type="ECO:0000313" key="2">
    <source>
        <dbReference type="EMBL" id="QAA80606.1"/>
    </source>
</evidence>
<evidence type="ECO:0000256" key="1">
    <source>
        <dbReference type="SAM" id="Phobius"/>
    </source>
</evidence>
<proteinExistence type="predicted"/>
<keyword evidence="1" id="KW-0812">Transmembrane</keyword>
<feature type="transmembrane region" description="Helical" evidence="1">
    <location>
        <begin position="62"/>
        <end position="78"/>
    </location>
</feature>
<name>A0A410G011_9FLAO</name>
<dbReference type="AlphaFoldDB" id="A0A410G011"/>
<protein>
    <submittedName>
        <fullName evidence="2">Uncharacterized protein</fullName>
    </submittedName>
</protein>
<evidence type="ECO:0000313" key="3">
    <source>
        <dbReference type="Proteomes" id="UP000285517"/>
    </source>
</evidence>
<gene>
    <name evidence="2" type="ORF">EI546_02165</name>
</gene>
<dbReference type="RefSeq" id="WP_128249003.1">
    <property type="nucleotide sequence ID" value="NZ_CP034951.1"/>
</dbReference>
<accession>A0A410G011</accession>